<dbReference type="Gene3D" id="1.10.460.10">
    <property type="entry name" value="Topoisomerase I, domain 2"/>
    <property type="match status" value="1"/>
</dbReference>
<dbReference type="SMART" id="SM00493">
    <property type="entry name" value="TOPRIM"/>
    <property type="match status" value="1"/>
</dbReference>
<evidence type="ECO:0000256" key="1">
    <source>
        <dbReference type="ARBA" id="ARBA00000213"/>
    </source>
</evidence>
<feature type="site" description="Interaction with DNA" evidence="8">
    <location>
        <position position="57"/>
    </location>
</feature>
<protein>
    <recommendedName>
        <fullName evidence="8">DNA topoisomerase 1</fullName>
        <ecNumber evidence="8">5.6.2.1</ecNumber>
    </recommendedName>
    <alternativeName>
        <fullName evidence="8">DNA topoisomerase I</fullName>
    </alternativeName>
</protein>
<dbReference type="SMART" id="SM00437">
    <property type="entry name" value="TOP1Ac"/>
    <property type="match status" value="1"/>
</dbReference>
<dbReference type="InterPro" id="IPR000380">
    <property type="entry name" value="Topo_IA"/>
</dbReference>
<dbReference type="EMBL" id="RAPQ01000010">
    <property type="protein sequence ID" value="RKE00249.1"/>
    <property type="molecule type" value="Genomic_DNA"/>
</dbReference>
<evidence type="ECO:0000256" key="4">
    <source>
        <dbReference type="ARBA" id="ARBA00022842"/>
    </source>
</evidence>
<evidence type="ECO:0000259" key="10">
    <source>
        <dbReference type="PROSITE" id="PS50880"/>
    </source>
</evidence>
<dbReference type="InterPro" id="IPR005733">
    <property type="entry name" value="TopoI_bac-type"/>
</dbReference>
<evidence type="ECO:0000256" key="5">
    <source>
        <dbReference type="ARBA" id="ARBA00023029"/>
    </source>
</evidence>
<dbReference type="InterPro" id="IPR013497">
    <property type="entry name" value="Topo_IA_cen"/>
</dbReference>
<dbReference type="CDD" id="cd00186">
    <property type="entry name" value="TOP1Ac"/>
    <property type="match status" value="1"/>
</dbReference>
<feature type="region of interest" description="Interaction with DNA" evidence="8">
    <location>
        <begin position="187"/>
        <end position="192"/>
    </location>
</feature>
<dbReference type="Gene3D" id="2.70.20.10">
    <property type="entry name" value="Topoisomerase I, domain 3"/>
    <property type="match status" value="1"/>
</dbReference>
<evidence type="ECO:0000256" key="7">
    <source>
        <dbReference type="ARBA" id="ARBA00023235"/>
    </source>
</evidence>
<feature type="domain" description="Toprim" evidence="10">
    <location>
        <begin position="27"/>
        <end position="137"/>
    </location>
</feature>
<dbReference type="PANTHER" id="PTHR42785:SF1">
    <property type="entry name" value="DNA TOPOISOMERASE"/>
    <property type="match status" value="1"/>
</dbReference>
<dbReference type="PRINTS" id="PR00417">
    <property type="entry name" value="PRTPISMRASEI"/>
</dbReference>
<keyword evidence="7 8" id="KW-0413">Isomerase</keyword>
<comment type="function">
    <text evidence="8">Releases the supercoiling and torsional tension of DNA, which is introduced during the DNA replication and transcription, by transiently cleaving and rejoining one strand of the DNA duplex. Introduces a single-strand break via transesterification at a target site in duplex DNA. The scissile phosphodiester is attacked by the catalytic tyrosine of the enzyme, resulting in the formation of a DNA-(5'-phosphotyrosyl)-enzyme intermediate and the expulsion of a 3'-OH DNA strand. The free DNA strand then undergoes passage around the unbroken strand, thus removing DNA supercoils. Finally, in the religation step, the DNA 3'-OH attacks the covalent intermediate to expel the active-site tyrosine and restore the DNA phosphodiester backbone.</text>
</comment>
<evidence type="ECO:0000256" key="8">
    <source>
        <dbReference type="HAMAP-Rule" id="MF_00952"/>
    </source>
</evidence>
<dbReference type="HAMAP" id="MF_00952">
    <property type="entry name" value="Topoisom_1_prok"/>
    <property type="match status" value="1"/>
</dbReference>
<keyword evidence="6 8" id="KW-0238">DNA-binding</keyword>
<dbReference type="Gene3D" id="1.10.290.10">
    <property type="entry name" value="Topoisomerase I, domain 4"/>
    <property type="match status" value="1"/>
</dbReference>
<dbReference type="GO" id="GO:0003677">
    <property type="term" value="F:DNA binding"/>
    <property type="evidence" value="ECO:0007669"/>
    <property type="project" value="UniProtKB-KW"/>
</dbReference>
<feature type="site" description="Interaction with DNA" evidence="8">
    <location>
        <position position="179"/>
    </location>
</feature>
<dbReference type="InterPro" id="IPR023406">
    <property type="entry name" value="Topo_IA_AS"/>
</dbReference>
<evidence type="ECO:0000256" key="6">
    <source>
        <dbReference type="ARBA" id="ARBA00023125"/>
    </source>
</evidence>
<feature type="region of interest" description="Disordered" evidence="9">
    <location>
        <begin position="792"/>
        <end position="831"/>
    </location>
</feature>
<feature type="site" description="Interaction with DNA" evidence="8">
    <location>
        <position position="164"/>
    </location>
</feature>
<feature type="active site" description="O-(5'-phospho-DNA)-tyrosine intermediate" evidence="8">
    <location>
        <position position="312"/>
    </location>
</feature>
<dbReference type="InterPro" id="IPR028612">
    <property type="entry name" value="Topoisom_1_IA"/>
</dbReference>
<name>A0A419WXT1_9BACT</name>
<sequence length="831" mass="95128">MNLGTLLFYFAKNFNLNFPKNRFDMVENLVIVESPAKAKTIEKFLGKDFLVKSSFGHIRDLEKKDFGIDIKNNFTPKYIVSTDKKKVVTELKKLAKEAKTVWIASDEDREGEAIAWHLFEVLKLKKENTKRIVFHEITKPAILKAIENPRDIDDNLVNAQQARRILDRLVGFEISPVLWKKVKPQLSAGRVQSVSVRLLVEREREIIAFKPEAYYKVVANFFITEENGNQKTLKAEYPKRFATKEEVLQFLESCKNAEYKVSDIEKKPSTRKPAAPFTTSTLQQEASRKLGFSVAQTMAVAQRLYEAGNITYMRTDSVNLADTALAAAKEEITKRHGEEYVKIRKYQTKNKGAQEAHEAIRPTYLNKEVISGESNEIRLYNLIWKRTIASQMSDAKLEKTNIKIAASTNGEEFIATGEMIKFDGFLKVYMESTDDENGKQEETLLPTVKVNDPVTEDFLNATQNFTYRPPRFTEASLVKKLEELGIGRPSTYAPTITTVQNRGYVVKESRDGVERKYEVVNLKENNISEEVKTQITGAEKRKLFPTDIGMVVTDFLNEHFPNVMNYNFTADVEKEFDDIALGKLIWHEMIGKFYNPFHENVEKTLEHSERSTGERILGEDPKTGKVILVRIGRYGPMAQLGETPEDKEAEAPKFASLRPGQHLETITLEEAIDLFKLPRDLGLYEDKKVVVAIGRFGPYVRHDGKFASLKKDIDDPMEIDLPRAIELIEEKRKKDREKFIKAFDEDPDLQILNGRWGPYISYKKENFRLAKDIEDPKALSFEDCMKIIKEGPKKKTTKKAASKKTTAKKTVTKKKTTTTKKKTTTTKKAKK</sequence>
<comment type="catalytic activity">
    <reaction evidence="1 8">
        <text>ATP-independent breakage of single-stranded DNA, followed by passage and rejoining.</text>
        <dbReference type="EC" id="5.6.2.1"/>
    </reaction>
</comment>
<accession>A0A419WXT1</accession>
<dbReference type="InterPro" id="IPR003602">
    <property type="entry name" value="Topo_IA_DNA-bd_dom"/>
</dbReference>
<evidence type="ECO:0000313" key="12">
    <source>
        <dbReference type="EMBL" id="RKE00249.1"/>
    </source>
</evidence>
<feature type="compositionally biased region" description="Basic residues" evidence="9">
    <location>
        <begin position="794"/>
        <end position="831"/>
    </location>
</feature>
<dbReference type="SUPFAM" id="SSF56712">
    <property type="entry name" value="Prokaryotic type I DNA topoisomerase"/>
    <property type="match status" value="1"/>
</dbReference>
<dbReference type="InterPro" id="IPR006171">
    <property type="entry name" value="TOPRIM_dom"/>
</dbReference>
<feature type="site" description="Interaction with DNA" evidence="8">
    <location>
        <position position="502"/>
    </location>
</feature>
<dbReference type="InterPro" id="IPR013824">
    <property type="entry name" value="Topo_IA_cen_sub1"/>
</dbReference>
<dbReference type="Proteomes" id="UP000284531">
    <property type="component" value="Unassembled WGS sequence"/>
</dbReference>
<dbReference type="InterPro" id="IPR013826">
    <property type="entry name" value="Topo_IA_cen_sub3"/>
</dbReference>
<dbReference type="InterPro" id="IPR003601">
    <property type="entry name" value="Topo_IA_2"/>
</dbReference>
<evidence type="ECO:0000313" key="13">
    <source>
        <dbReference type="Proteomes" id="UP000284531"/>
    </source>
</evidence>
<dbReference type="GO" id="GO:0006265">
    <property type="term" value="P:DNA topological change"/>
    <property type="evidence" value="ECO:0007669"/>
    <property type="project" value="UniProtKB-UniRule"/>
</dbReference>
<dbReference type="InterPro" id="IPR025589">
    <property type="entry name" value="Toprim_C_rpt"/>
</dbReference>
<dbReference type="GO" id="GO:0003917">
    <property type="term" value="F:DNA topoisomerase type I (single strand cut, ATP-independent) activity"/>
    <property type="evidence" value="ECO:0007669"/>
    <property type="project" value="UniProtKB-UniRule"/>
</dbReference>
<dbReference type="CDD" id="cd03363">
    <property type="entry name" value="TOPRIM_TopoIA_TopoI"/>
    <property type="match status" value="1"/>
</dbReference>
<dbReference type="GO" id="GO:0046872">
    <property type="term" value="F:metal ion binding"/>
    <property type="evidence" value="ECO:0007669"/>
    <property type="project" value="UniProtKB-KW"/>
</dbReference>
<dbReference type="Pfam" id="PF01131">
    <property type="entry name" value="Topoisom_bac"/>
    <property type="match status" value="1"/>
</dbReference>
<comment type="caution">
    <text evidence="8">Lacks conserved residue(s) required for the propagation of feature annotation.</text>
</comment>
<comment type="caution">
    <text evidence="12">The sequence shown here is derived from an EMBL/GenBank/DDBJ whole genome shotgun (WGS) entry which is preliminary data.</text>
</comment>
<dbReference type="PROSITE" id="PS52039">
    <property type="entry name" value="TOPO_IA_2"/>
    <property type="match status" value="1"/>
</dbReference>
<keyword evidence="4" id="KW-0460">Magnesium</keyword>
<proteinExistence type="inferred from homology"/>
<organism evidence="12 13">
    <name type="scientific">Marinifilum flexuosum</name>
    <dbReference type="NCBI Taxonomy" id="1117708"/>
    <lineage>
        <taxon>Bacteria</taxon>
        <taxon>Pseudomonadati</taxon>
        <taxon>Bacteroidota</taxon>
        <taxon>Bacteroidia</taxon>
        <taxon>Marinilabiliales</taxon>
        <taxon>Marinifilaceae</taxon>
    </lineage>
</organism>
<dbReference type="InterPro" id="IPR023405">
    <property type="entry name" value="Topo_IA_core_domain"/>
</dbReference>
<comment type="subunit">
    <text evidence="8">Monomer.</text>
</comment>
<feature type="site" description="Interaction with DNA" evidence="8">
    <location>
        <position position="163"/>
    </location>
</feature>
<gene>
    <name evidence="8" type="primary">topA</name>
    <name evidence="12" type="ORF">BXY64_3255</name>
</gene>
<dbReference type="InterPro" id="IPR013825">
    <property type="entry name" value="Topo_IA_cen_sub2"/>
</dbReference>
<dbReference type="PROSITE" id="PS50880">
    <property type="entry name" value="TOPRIM"/>
    <property type="match status" value="1"/>
</dbReference>
<dbReference type="AlphaFoldDB" id="A0A419WXT1"/>
<evidence type="ECO:0000259" key="11">
    <source>
        <dbReference type="PROSITE" id="PS52039"/>
    </source>
</evidence>
<reference evidence="12 13" key="1">
    <citation type="submission" date="2018-09" db="EMBL/GenBank/DDBJ databases">
        <title>Genomic Encyclopedia of Archaeal and Bacterial Type Strains, Phase II (KMG-II): from individual species to whole genera.</title>
        <authorList>
            <person name="Goeker M."/>
        </authorList>
    </citation>
    <scope>NUCLEOTIDE SEQUENCE [LARGE SCALE GENOMIC DNA]</scope>
    <source>
        <strain evidence="12 13">DSM 21950</strain>
    </source>
</reference>
<feature type="domain" description="Topo IA-type catalytic" evidence="11">
    <location>
        <begin position="153"/>
        <end position="601"/>
    </location>
</feature>
<dbReference type="InterPro" id="IPR034149">
    <property type="entry name" value="TOPRIM_TopoI"/>
</dbReference>
<dbReference type="Gene3D" id="3.40.50.140">
    <property type="match status" value="1"/>
</dbReference>
<evidence type="ECO:0000256" key="2">
    <source>
        <dbReference type="ARBA" id="ARBA00009446"/>
    </source>
</evidence>
<feature type="site" description="Interaction with DNA" evidence="8">
    <location>
        <position position="314"/>
    </location>
</feature>
<evidence type="ECO:0000256" key="3">
    <source>
        <dbReference type="ARBA" id="ARBA00022723"/>
    </source>
</evidence>
<keyword evidence="5 8" id="KW-0799">Topoisomerase</keyword>
<dbReference type="PROSITE" id="PS00396">
    <property type="entry name" value="TOPO_IA_1"/>
    <property type="match status" value="1"/>
</dbReference>
<feature type="site" description="Interaction with DNA" evidence="8">
    <location>
        <position position="167"/>
    </location>
</feature>
<comment type="similarity">
    <text evidence="2 8">Belongs to the type IA topoisomerase family.</text>
</comment>
<dbReference type="SMART" id="SM00436">
    <property type="entry name" value="TOP1Bc"/>
    <property type="match status" value="1"/>
</dbReference>
<dbReference type="NCBIfam" id="TIGR01051">
    <property type="entry name" value="topA_bact"/>
    <property type="match status" value="1"/>
</dbReference>
<dbReference type="Pfam" id="PF13368">
    <property type="entry name" value="Toprim_C_rpt"/>
    <property type="match status" value="3"/>
</dbReference>
<evidence type="ECO:0000256" key="9">
    <source>
        <dbReference type="SAM" id="MobiDB-lite"/>
    </source>
</evidence>
<keyword evidence="13" id="KW-1185">Reference proteome</keyword>
<dbReference type="EC" id="5.6.2.1" evidence="8"/>
<dbReference type="Pfam" id="PF01751">
    <property type="entry name" value="Toprim"/>
    <property type="match status" value="1"/>
</dbReference>
<keyword evidence="3" id="KW-0479">Metal-binding</keyword>
<dbReference type="PANTHER" id="PTHR42785">
    <property type="entry name" value="DNA TOPOISOMERASE, TYPE IA, CORE"/>
    <property type="match status" value="1"/>
</dbReference>